<dbReference type="GO" id="GO:0005524">
    <property type="term" value="F:ATP binding"/>
    <property type="evidence" value="ECO:0007669"/>
    <property type="project" value="InterPro"/>
</dbReference>
<evidence type="ECO:0000256" key="1">
    <source>
        <dbReference type="ARBA" id="ARBA00004123"/>
    </source>
</evidence>
<feature type="region of interest" description="Disordered" evidence="8">
    <location>
        <begin position="1"/>
        <end position="81"/>
    </location>
</feature>
<dbReference type="InterPro" id="IPR001650">
    <property type="entry name" value="Helicase_C-like"/>
</dbReference>
<evidence type="ECO:0000313" key="12">
    <source>
        <dbReference type="Ensembl" id="ENSSFOP00015045372.1"/>
    </source>
</evidence>
<dbReference type="GeneTree" id="ENSGT00940000157608"/>
<feature type="domain" description="Helicase C-terminal" evidence="10">
    <location>
        <begin position="636"/>
        <end position="809"/>
    </location>
</feature>
<sequence length="851" mass="94925">MSVYLTAEQQQRIEENRRRAQARRAERLAQAVSQQVPGLGGGASGGPLQVHSSAQPPRLPPPPPDPGTSCRPKVSEPGRVSEPQSLRWALLSVTRITSKATYNYLPIYTVKVVDPLSPAKASKATDSDGKRPVRGHRVATVSARLQPAVTKGRCVYHAVDRFRVEVGYNAELIMLFKNIPSRVYDPVTKMWNFCLEDYHHLSKYGFAGLSSSGMEAVRGVASVSLQGLEGAHRPATTQNALLNLCQGWQKPGATVRGHCVLLTCSRFEVDLPYHADAIGAFKLLPSKNYDMKTRKWNFLLEDYRKLMQTLASLPLVEVEPLPRAVVQAFGLQFERSHSHLPEVPDADLSSVDPTLSHSLMPFQHDGVSFAVYQGGRLLLADDMGLGKTVQAICIAAVYRQEWPLLVVAPSSVRFTWAEAFMRWLPSLQPDSINVVLKGKDNVRAGLVNIISYDLLSKVEKPVAARPFNVLIMDESHFLKNMKTARCKAALPLLKAARRVILLSGTPAMSRPVELYTQIAAVRPTFFPRFHDFGLRYCDAKQMPWGWDYSGSSNLVELKLLLEESVMLRRLKSEVLSQLPAKLRKVVTITIDGANTRTKTALSAAAKELSNCNRSKVREKEVLLVYFNHTAEAKTGAVTEYILDLLECGRDKFLVFAHHKLLLDAVSRELEDKGVAYIRIDGSTPSAERQTLCHRFQFSESRCVALLSITAANMGVTLHSATLVVFAELFWNPGVLIQAEDRVHRIGQTSNVDIHYLVARGTADDYLWPLIQEKMDVRMAMLRCPEQRTITEMFQTSFTEENDVDEDTLLKAASEWEECDTGNASEQTLSAEPESPWKKRCTEGDFCSESLY</sequence>
<dbReference type="GO" id="GO:0031297">
    <property type="term" value="P:replication fork processing"/>
    <property type="evidence" value="ECO:0007669"/>
    <property type="project" value="TreeGrafter"/>
</dbReference>
<reference evidence="12" key="2">
    <citation type="submission" date="2025-08" db="UniProtKB">
        <authorList>
            <consortium name="Ensembl"/>
        </authorList>
    </citation>
    <scope>IDENTIFICATION</scope>
</reference>
<dbReference type="OrthoDB" id="2801544at2759"/>
<reference evidence="12" key="3">
    <citation type="submission" date="2025-09" db="UniProtKB">
        <authorList>
            <consortium name="Ensembl"/>
        </authorList>
    </citation>
    <scope>IDENTIFICATION</scope>
</reference>
<comment type="similarity">
    <text evidence="7">Belongs to the SNF2/RAD54 helicase family. SMARCAL1 subfamily.</text>
</comment>
<dbReference type="InterPro" id="IPR038718">
    <property type="entry name" value="SNF2-like_sf"/>
</dbReference>
<dbReference type="PROSITE" id="PS51194">
    <property type="entry name" value="HELICASE_CTER"/>
    <property type="match status" value="1"/>
</dbReference>
<evidence type="ECO:0000259" key="9">
    <source>
        <dbReference type="PROSITE" id="PS51192"/>
    </source>
</evidence>
<dbReference type="SMART" id="SM00490">
    <property type="entry name" value="HELICc"/>
    <property type="match status" value="1"/>
</dbReference>
<dbReference type="GO" id="GO:0043596">
    <property type="term" value="C:nuclear replication fork"/>
    <property type="evidence" value="ECO:0007669"/>
    <property type="project" value="TreeGrafter"/>
</dbReference>
<evidence type="ECO:0000313" key="13">
    <source>
        <dbReference type="Proteomes" id="UP000694397"/>
    </source>
</evidence>
<evidence type="ECO:0000259" key="10">
    <source>
        <dbReference type="PROSITE" id="PS51194"/>
    </source>
</evidence>
<dbReference type="InterPro" id="IPR049730">
    <property type="entry name" value="SNF2/RAD54-like_C"/>
</dbReference>
<proteinExistence type="inferred from homology"/>
<evidence type="ECO:0000256" key="5">
    <source>
        <dbReference type="ARBA" id="ARBA00029621"/>
    </source>
</evidence>
<dbReference type="PANTHER" id="PTHR45766:SF6">
    <property type="entry name" value="SWI_SNF-RELATED MATRIX-ASSOCIATED ACTIN-DEPENDENT REGULATOR OF CHROMATIN SUBFAMILY A-LIKE PROTEIN 1"/>
    <property type="match status" value="1"/>
</dbReference>
<organism evidence="12 13">
    <name type="scientific">Scleropages formosus</name>
    <name type="common">Asian bonytongue</name>
    <name type="synonym">Osteoglossum formosum</name>
    <dbReference type="NCBI Taxonomy" id="113540"/>
    <lineage>
        <taxon>Eukaryota</taxon>
        <taxon>Metazoa</taxon>
        <taxon>Chordata</taxon>
        <taxon>Craniata</taxon>
        <taxon>Vertebrata</taxon>
        <taxon>Euteleostomi</taxon>
        <taxon>Actinopterygii</taxon>
        <taxon>Neopterygii</taxon>
        <taxon>Teleostei</taxon>
        <taxon>Osteoglossocephala</taxon>
        <taxon>Osteoglossomorpha</taxon>
        <taxon>Osteoglossiformes</taxon>
        <taxon>Osteoglossidae</taxon>
        <taxon>Scleropages</taxon>
    </lineage>
</organism>
<dbReference type="InterPro" id="IPR000330">
    <property type="entry name" value="SNF2_N"/>
</dbReference>
<dbReference type="FunFam" id="3.40.50.10810:FF:000026">
    <property type="entry name" value="SWI/SNF related, matrix associated, actin dependent regulator of chromatin, subfamily a-like 1"/>
    <property type="match status" value="1"/>
</dbReference>
<evidence type="ECO:0000259" key="11">
    <source>
        <dbReference type="PROSITE" id="PS51467"/>
    </source>
</evidence>
<evidence type="ECO:0000256" key="8">
    <source>
        <dbReference type="SAM" id="MobiDB-lite"/>
    </source>
</evidence>
<dbReference type="InterPro" id="IPR014001">
    <property type="entry name" value="Helicase_ATP-bd"/>
</dbReference>
<protein>
    <recommendedName>
        <fullName evidence="2">SWI/SNF-related matrix-associated actin-dependent regulator of chromatin subfamily A-like protein 1</fullName>
    </recommendedName>
    <alternativeName>
        <fullName evidence="6">HepA-related protein</fullName>
    </alternativeName>
    <alternativeName>
        <fullName evidence="5">Sucrose nonfermenting protein 2-like 1</fullName>
    </alternativeName>
</protein>
<evidence type="ECO:0000256" key="2">
    <source>
        <dbReference type="ARBA" id="ARBA00020162"/>
    </source>
</evidence>
<dbReference type="Ensembl" id="ENSSFOT00015075569.1">
    <property type="protein sequence ID" value="ENSSFOP00015045372.1"/>
    <property type="gene ID" value="ENSSFOG00015013429.2"/>
</dbReference>
<keyword evidence="3" id="KW-0378">Hydrolase</keyword>
<comment type="subcellular location">
    <subcellularLocation>
        <location evidence="1">Nucleus</location>
    </subcellularLocation>
</comment>
<keyword evidence="4" id="KW-0539">Nucleus</keyword>
<dbReference type="Pfam" id="PF00176">
    <property type="entry name" value="SNF2-rel_dom"/>
    <property type="match status" value="1"/>
</dbReference>
<dbReference type="SUPFAM" id="SSF52540">
    <property type="entry name" value="P-loop containing nucleoside triphosphate hydrolases"/>
    <property type="match status" value="2"/>
</dbReference>
<dbReference type="SMART" id="SM00487">
    <property type="entry name" value="DEXDc"/>
    <property type="match status" value="1"/>
</dbReference>
<accession>A0A8C9T773</accession>
<dbReference type="GO" id="GO:0006281">
    <property type="term" value="P:DNA repair"/>
    <property type="evidence" value="ECO:0007669"/>
    <property type="project" value="TreeGrafter"/>
</dbReference>
<feature type="domain" description="HARP" evidence="11">
    <location>
        <begin position="146"/>
        <end position="218"/>
    </location>
</feature>
<feature type="compositionally biased region" description="Pro residues" evidence="8">
    <location>
        <begin position="57"/>
        <end position="66"/>
    </location>
</feature>
<evidence type="ECO:0000256" key="4">
    <source>
        <dbReference type="ARBA" id="ARBA00023242"/>
    </source>
</evidence>
<name>A0A8C9T773_SCLFO</name>
<evidence type="ECO:0000256" key="3">
    <source>
        <dbReference type="ARBA" id="ARBA00022801"/>
    </source>
</evidence>
<evidence type="ECO:0000256" key="6">
    <source>
        <dbReference type="ARBA" id="ARBA00031896"/>
    </source>
</evidence>
<feature type="domain" description="Helicase ATP-binding" evidence="9">
    <location>
        <begin position="368"/>
        <end position="524"/>
    </location>
</feature>
<dbReference type="CDD" id="cd18010">
    <property type="entry name" value="DEXHc_HARP_SMARCAL1"/>
    <property type="match status" value="1"/>
</dbReference>
<dbReference type="Pfam" id="PF00271">
    <property type="entry name" value="Helicase_C"/>
    <property type="match status" value="1"/>
</dbReference>
<dbReference type="CDD" id="cd18793">
    <property type="entry name" value="SF2_C_SNF"/>
    <property type="match status" value="1"/>
</dbReference>
<gene>
    <name evidence="12" type="primary">SMARCAL1</name>
    <name evidence="12" type="synonym">smarcal1</name>
</gene>
<dbReference type="Gene3D" id="3.40.50.300">
    <property type="entry name" value="P-loop containing nucleotide triphosphate hydrolases"/>
    <property type="match status" value="1"/>
</dbReference>
<evidence type="ECO:0000256" key="7">
    <source>
        <dbReference type="PROSITE-ProRule" id="PRU00800"/>
    </source>
</evidence>
<dbReference type="PROSITE" id="PS51467">
    <property type="entry name" value="HARP"/>
    <property type="match status" value="2"/>
</dbReference>
<dbReference type="InterPro" id="IPR010003">
    <property type="entry name" value="HARP_dom"/>
</dbReference>
<dbReference type="AlphaFoldDB" id="A0A8C9T773"/>
<dbReference type="GO" id="GO:0016787">
    <property type="term" value="F:hydrolase activity"/>
    <property type="evidence" value="ECO:0007669"/>
    <property type="project" value="UniProtKB-KW"/>
</dbReference>
<feature type="compositionally biased region" description="Basic and acidic residues" evidence="8">
    <location>
        <begin position="11"/>
        <end position="27"/>
    </location>
</feature>
<dbReference type="InterPro" id="IPR027417">
    <property type="entry name" value="P-loop_NTPase"/>
</dbReference>
<dbReference type="FunFam" id="3.40.50.300:FF:003021">
    <property type="entry name" value="Uncharacterized protein (Fragment)"/>
    <property type="match status" value="1"/>
</dbReference>
<keyword evidence="13" id="KW-1185">Reference proteome</keyword>
<feature type="domain" description="HARP" evidence="11">
    <location>
        <begin position="251"/>
        <end position="322"/>
    </location>
</feature>
<dbReference type="Proteomes" id="UP000694397">
    <property type="component" value="Chromosome 12"/>
</dbReference>
<dbReference type="PANTHER" id="PTHR45766">
    <property type="entry name" value="DNA ANNEALING HELICASE AND ENDONUCLEASE ZRANB3 FAMILY MEMBER"/>
    <property type="match status" value="1"/>
</dbReference>
<dbReference type="Gene3D" id="3.40.50.10810">
    <property type="entry name" value="Tandem AAA-ATPase domain"/>
    <property type="match status" value="1"/>
</dbReference>
<reference evidence="12 13" key="1">
    <citation type="submission" date="2019-04" db="EMBL/GenBank/DDBJ databases">
        <authorList>
            <consortium name="Wellcome Sanger Institute Data Sharing"/>
        </authorList>
    </citation>
    <scope>NUCLEOTIDE SEQUENCE [LARGE SCALE GENOMIC DNA]</scope>
</reference>
<dbReference type="PROSITE" id="PS51192">
    <property type="entry name" value="HELICASE_ATP_BIND_1"/>
    <property type="match status" value="1"/>
</dbReference>
<dbReference type="Pfam" id="PF07443">
    <property type="entry name" value="HARP"/>
    <property type="match status" value="2"/>
</dbReference>